<reference evidence="3 4" key="1">
    <citation type="submission" date="2024-09" db="EMBL/GenBank/DDBJ databases">
        <title>Rethinking Asexuality: The Enigmatic Case of Functional Sexual Genes in Lepraria (Stereocaulaceae).</title>
        <authorList>
            <person name="Doellman M."/>
            <person name="Sun Y."/>
            <person name="Barcenas-Pena A."/>
            <person name="Lumbsch H.T."/>
            <person name="Grewe F."/>
        </authorList>
    </citation>
    <scope>NUCLEOTIDE SEQUENCE [LARGE SCALE GENOMIC DNA]</scope>
    <source>
        <strain evidence="3 4">Grewe 0041</strain>
    </source>
</reference>
<dbReference type="Proteomes" id="UP001590951">
    <property type="component" value="Unassembled WGS sequence"/>
</dbReference>
<feature type="compositionally biased region" description="Low complexity" evidence="1">
    <location>
        <begin position="215"/>
        <end position="247"/>
    </location>
</feature>
<keyword evidence="2" id="KW-0732">Signal</keyword>
<feature type="signal peptide" evidence="2">
    <location>
        <begin position="1"/>
        <end position="15"/>
    </location>
</feature>
<dbReference type="Gene3D" id="2.40.40.10">
    <property type="entry name" value="RlpA-like domain"/>
    <property type="match status" value="1"/>
</dbReference>
<dbReference type="SUPFAM" id="SSF50685">
    <property type="entry name" value="Barwin-like endoglucanases"/>
    <property type="match status" value="1"/>
</dbReference>
<evidence type="ECO:0000256" key="1">
    <source>
        <dbReference type="SAM" id="MobiDB-lite"/>
    </source>
</evidence>
<dbReference type="InterPro" id="IPR036908">
    <property type="entry name" value="RlpA-like_sf"/>
</dbReference>
<gene>
    <name evidence="3" type="ORF">ABVK25_008018</name>
</gene>
<dbReference type="EMBL" id="JBHFEH010000033">
    <property type="protein sequence ID" value="KAL2051604.1"/>
    <property type="molecule type" value="Genomic_DNA"/>
</dbReference>
<feature type="chain" id="PRO_5046933012" description="Expansin-like EG45 domain-containing protein" evidence="2">
    <location>
        <begin position="16"/>
        <end position="275"/>
    </location>
</feature>
<feature type="compositionally biased region" description="Acidic residues" evidence="1">
    <location>
        <begin position="261"/>
        <end position="275"/>
    </location>
</feature>
<evidence type="ECO:0000313" key="3">
    <source>
        <dbReference type="EMBL" id="KAL2051604.1"/>
    </source>
</evidence>
<proteinExistence type="predicted"/>
<protein>
    <recommendedName>
        <fullName evidence="5">Expansin-like EG45 domain-containing protein</fullName>
    </recommendedName>
</protein>
<comment type="caution">
    <text evidence="3">The sequence shown here is derived from an EMBL/GenBank/DDBJ whole genome shotgun (WGS) entry which is preliminary data.</text>
</comment>
<accession>A0ABR4B401</accession>
<keyword evidence="4" id="KW-1185">Reference proteome</keyword>
<feature type="compositionally biased region" description="Low complexity" evidence="1">
    <location>
        <begin position="197"/>
        <end position="207"/>
    </location>
</feature>
<evidence type="ECO:0008006" key="5">
    <source>
        <dbReference type="Google" id="ProtNLM"/>
    </source>
</evidence>
<feature type="region of interest" description="Disordered" evidence="1">
    <location>
        <begin position="175"/>
        <end position="275"/>
    </location>
</feature>
<sequence length="275" mass="27645">MRLQVLFALAATAAAKLHSPLLRRASYGNGIATFNNYMSQTNTNCGPMSGQSGTYGAAASDVSPDISGGKCSGSIDLSLCNGQSTSGMGPSCPKTNCGKCYKVTNQGGVPVNRAVEGIGNSVIVQIIDACPQSSPQNYCKTDRPANQRCEDPNTNQLDIDQSAYEALTGQTFGSGPNLQILIEDSDCSGGTSGGGSAPSSSATASSSAPPPPSSPAAASFSAPPPATAAQSSTAPVAAASSSPAQPGIVPLVSQPQPGQLDDNDEECYDEDIGTS</sequence>
<evidence type="ECO:0000313" key="4">
    <source>
        <dbReference type="Proteomes" id="UP001590951"/>
    </source>
</evidence>
<organism evidence="3 4">
    <name type="scientific">Lepraria finkii</name>
    <dbReference type="NCBI Taxonomy" id="1340010"/>
    <lineage>
        <taxon>Eukaryota</taxon>
        <taxon>Fungi</taxon>
        <taxon>Dikarya</taxon>
        <taxon>Ascomycota</taxon>
        <taxon>Pezizomycotina</taxon>
        <taxon>Lecanoromycetes</taxon>
        <taxon>OSLEUM clade</taxon>
        <taxon>Lecanoromycetidae</taxon>
        <taxon>Lecanorales</taxon>
        <taxon>Lecanorineae</taxon>
        <taxon>Stereocaulaceae</taxon>
        <taxon>Lepraria</taxon>
    </lineage>
</organism>
<evidence type="ECO:0000256" key="2">
    <source>
        <dbReference type="SAM" id="SignalP"/>
    </source>
</evidence>
<name>A0ABR4B401_9LECA</name>